<sequence>MIKMIDVLDHNLVQNFIHSLSAQNEHFDELIDGILNAPDQDFDNAMQHFFSNNNPLDLAQALDINQDRLNAIRSGLAMQKENLADTAKIVALCLTLETGSLDQIEIADCLEDYLV</sequence>
<evidence type="ECO:0000313" key="2">
    <source>
        <dbReference type="Proteomes" id="UP000279962"/>
    </source>
</evidence>
<reference evidence="1 2" key="1">
    <citation type="submission" date="2018-10" db="EMBL/GenBank/DDBJ databases">
        <title>The complete genome of Acinetobacter wuhouensis strain WCHAW010062.</title>
        <authorList>
            <person name="Hu Y."/>
            <person name="Long H."/>
            <person name="Feng Y."/>
            <person name="Zong Z."/>
        </authorList>
    </citation>
    <scope>NUCLEOTIDE SEQUENCE [LARGE SCALE GENOMIC DNA]</scope>
    <source>
        <strain evidence="1 2">WCHAW010062</strain>
    </source>
</reference>
<proteinExistence type="predicted"/>
<dbReference type="AlphaFoldDB" id="A0A385C691"/>
<dbReference type="STRING" id="1879050.GCA_001696605_03662"/>
<dbReference type="Proteomes" id="UP000279962">
    <property type="component" value="Chromosome"/>
</dbReference>
<dbReference type="RefSeq" id="WP_068976195.1">
    <property type="nucleotide sequence ID" value="NZ_CP031716.1"/>
</dbReference>
<gene>
    <name evidence="1" type="ORF">CDG68_10215</name>
</gene>
<name>A0A385C691_9GAMM</name>
<evidence type="ECO:0000313" key="1">
    <source>
        <dbReference type="EMBL" id="AYO53984.1"/>
    </source>
</evidence>
<organism evidence="1 2">
    <name type="scientific">Acinetobacter wuhouensis</name>
    <dbReference type="NCBI Taxonomy" id="1879050"/>
    <lineage>
        <taxon>Bacteria</taxon>
        <taxon>Pseudomonadati</taxon>
        <taxon>Pseudomonadota</taxon>
        <taxon>Gammaproteobacteria</taxon>
        <taxon>Moraxellales</taxon>
        <taxon>Moraxellaceae</taxon>
        <taxon>Acinetobacter</taxon>
    </lineage>
</organism>
<protein>
    <submittedName>
        <fullName evidence="1">Uncharacterized protein</fullName>
    </submittedName>
</protein>
<accession>A0A385C691</accession>
<dbReference type="OrthoDB" id="6706565at2"/>
<dbReference type="EMBL" id="CP033133">
    <property type="protein sequence ID" value="AYO53984.1"/>
    <property type="molecule type" value="Genomic_DNA"/>
</dbReference>
<dbReference type="KEGG" id="awu:BEN71_12170"/>